<accession>A0A135RSI0</accession>
<dbReference type="AlphaFoldDB" id="A0A135RSI0"/>
<proteinExistence type="predicted"/>
<protein>
    <submittedName>
        <fullName evidence="2">Uncharacterized protein</fullName>
    </submittedName>
</protein>
<comment type="caution">
    <text evidence="2">The sequence shown here is derived from an EMBL/GenBank/DDBJ whole genome shotgun (WGS) entry which is preliminary data.</text>
</comment>
<feature type="transmembrane region" description="Helical" evidence="1">
    <location>
        <begin position="32"/>
        <end position="52"/>
    </location>
</feature>
<feature type="transmembrane region" description="Helical" evidence="1">
    <location>
        <begin position="135"/>
        <end position="158"/>
    </location>
</feature>
<gene>
    <name evidence="2" type="ORF">CSAL01_09287</name>
</gene>
<organism evidence="2 3">
    <name type="scientific">Colletotrichum salicis</name>
    <dbReference type="NCBI Taxonomy" id="1209931"/>
    <lineage>
        <taxon>Eukaryota</taxon>
        <taxon>Fungi</taxon>
        <taxon>Dikarya</taxon>
        <taxon>Ascomycota</taxon>
        <taxon>Pezizomycotina</taxon>
        <taxon>Sordariomycetes</taxon>
        <taxon>Hypocreomycetidae</taxon>
        <taxon>Glomerellales</taxon>
        <taxon>Glomerellaceae</taxon>
        <taxon>Colletotrichum</taxon>
        <taxon>Colletotrichum acutatum species complex</taxon>
    </lineage>
</organism>
<evidence type="ECO:0000256" key="1">
    <source>
        <dbReference type="SAM" id="Phobius"/>
    </source>
</evidence>
<keyword evidence="1" id="KW-1133">Transmembrane helix</keyword>
<evidence type="ECO:0000313" key="2">
    <source>
        <dbReference type="EMBL" id="KXH26519.1"/>
    </source>
</evidence>
<feature type="transmembrane region" description="Helical" evidence="1">
    <location>
        <begin position="205"/>
        <end position="227"/>
    </location>
</feature>
<evidence type="ECO:0000313" key="3">
    <source>
        <dbReference type="Proteomes" id="UP000070121"/>
    </source>
</evidence>
<dbReference type="EMBL" id="JFFI01002707">
    <property type="protein sequence ID" value="KXH26519.1"/>
    <property type="molecule type" value="Genomic_DNA"/>
</dbReference>
<sequence>MVASTLTGSSLYERRVVERVHRYQWPGVQLNLWILVMLVAACLIIGVFASFIETQQQLLLPIPWCVVHTAISTSPSHPTKGSGQEKIRTLRDETNANMMNQRSSARRYFPYYITVASLVILFIGLLLWLVFQRRLLPAIVMIGAFILFILWFVGLVVVSIQLWGPDGSVSSTCNLAVFNRSPTGQSLDTLAWLEQKSICQAWQAVFSFALVGAIFLLWIMVMAYQVFANS</sequence>
<feature type="transmembrane region" description="Helical" evidence="1">
    <location>
        <begin position="108"/>
        <end position="129"/>
    </location>
</feature>
<dbReference type="OrthoDB" id="3930290at2759"/>
<keyword evidence="1" id="KW-0472">Membrane</keyword>
<keyword evidence="1" id="KW-0812">Transmembrane</keyword>
<dbReference type="Proteomes" id="UP000070121">
    <property type="component" value="Unassembled WGS sequence"/>
</dbReference>
<keyword evidence="3" id="KW-1185">Reference proteome</keyword>
<reference evidence="2 3" key="1">
    <citation type="submission" date="2014-02" db="EMBL/GenBank/DDBJ databases">
        <title>The genome sequence of Colletotrichum salicis CBS 607.94.</title>
        <authorList>
            <person name="Baroncelli R."/>
            <person name="Thon M.R."/>
        </authorList>
    </citation>
    <scope>NUCLEOTIDE SEQUENCE [LARGE SCALE GENOMIC DNA]</scope>
    <source>
        <strain evidence="2 3">CBS 607.94</strain>
    </source>
</reference>
<name>A0A135RSI0_9PEZI</name>
<dbReference type="STRING" id="1209931.A0A135RSI0"/>